<feature type="transmembrane region" description="Helical" evidence="1">
    <location>
        <begin position="84"/>
        <end position="113"/>
    </location>
</feature>
<feature type="transmembrane region" description="Helical" evidence="1">
    <location>
        <begin position="55"/>
        <end position="77"/>
    </location>
</feature>
<organism evidence="2 3">
    <name type="scientific">Brachybacterium faecium (strain ATCC 43885 / DSM 4810 / JCM 11609 / LMG 19847 / NBRC 14762 / NCIMB 9860 / 6-10)</name>
    <dbReference type="NCBI Taxonomy" id="446465"/>
    <lineage>
        <taxon>Bacteria</taxon>
        <taxon>Bacillati</taxon>
        <taxon>Actinomycetota</taxon>
        <taxon>Actinomycetes</taxon>
        <taxon>Micrococcales</taxon>
        <taxon>Dermabacteraceae</taxon>
        <taxon>Brachybacterium</taxon>
    </lineage>
</organism>
<protein>
    <submittedName>
        <fullName evidence="2">Uncharacterized protein</fullName>
    </submittedName>
</protein>
<reference evidence="2 3" key="1">
    <citation type="journal article" date="2009" name="Stand. Genomic Sci.">
        <title>Complete genome sequence of Brachybacterium faecium type strain (Schefferle 6-10).</title>
        <authorList>
            <person name="Lapidus A."/>
            <person name="Pukall R."/>
            <person name="Labuttii K."/>
            <person name="Copeland A."/>
            <person name="Del Rio T.G."/>
            <person name="Nolan M."/>
            <person name="Chen F."/>
            <person name="Lucas S."/>
            <person name="Tice H."/>
            <person name="Cheng J.F."/>
            <person name="Bruce D."/>
            <person name="Goodwin L."/>
            <person name="Pitluck S."/>
            <person name="Rohde M."/>
            <person name="Goker M."/>
            <person name="Pati A."/>
            <person name="Ivanova N."/>
            <person name="Mavrommatis K."/>
            <person name="Chen A."/>
            <person name="Palaniappan K."/>
            <person name="D'haeseleer P."/>
            <person name="Chain P."/>
            <person name="Bristow J."/>
            <person name="Eisen J.A."/>
            <person name="Markowitz V."/>
            <person name="Hugenholtz P."/>
            <person name="Kyrpides N.C."/>
            <person name="Klenk H.P."/>
        </authorList>
    </citation>
    <scope>NUCLEOTIDE SEQUENCE [LARGE SCALE GENOMIC DNA]</scope>
    <source>
        <strain evidence="3">ATCC 43885 / DSM 4810 / JCM 11609 / LMG 19847 / NBRC 14762 / NCIMB 9860 / 6-10</strain>
    </source>
</reference>
<evidence type="ECO:0000256" key="1">
    <source>
        <dbReference type="SAM" id="Phobius"/>
    </source>
</evidence>
<accession>C7MIC3</accession>
<dbReference type="AlphaFoldDB" id="C7MIC3"/>
<evidence type="ECO:0000313" key="2">
    <source>
        <dbReference type="EMBL" id="ACU84549.1"/>
    </source>
</evidence>
<dbReference type="PATRIC" id="fig|446465.5.peg.679"/>
<dbReference type="STRING" id="446465.Bfae_06870"/>
<dbReference type="EMBL" id="CP001643">
    <property type="protein sequence ID" value="ACU84549.1"/>
    <property type="molecule type" value="Genomic_DNA"/>
</dbReference>
<dbReference type="Proteomes" id="UP000001919">
    <property type="component" value="Chromosome"/>
</dbReference>
<sequence>MPQNDTPRRTNPLGIAALIAGIALVVASIVTQALFPAIPAILRESGMSYRTIPFLLSLPPMVIALIATVLGVIALLLRDRARTAALIGTTLGASHLVVALFGALGTSAVAAVFL</sequence>
<evidence type="ECO:0000313" key="3">
    <source>
        <dbReference type="Proteomes" id="UP000001919"/>
    </source>
</evidence>
<dbReference type="KEGG" id="bfa:Bfae_06870"/>
<keyword evidence="1" id="KW-0472">Membrane</keyword>
<proteinExistence type="predicted"/>
<dbReference type="HOGENOM" id="CLU_2116299_0_0_11"/>
<name>C7MIC3_BRAFD</name>
<gene>
    <name evidence="2" type="ordered locus">Bfae_06870</name>
</gene>
<keyword evidence="3" id="KW-1185">Reference proteome</keyword>
<keyword evidence="1" id="KW-1133">Transmembrane helix</keyword>
<feature type="transmembrane region" description="Helical" evidence="1">
    <location>
        <begin position="12"/>
        <end position="35"/>
    </location>
</feature>
<keyword evidence="1" id="KW-0812">Transmembrane</keyword>
<dbReference type="eggNOG" id="ENOG5032AK6">
    <property type="taxonomic scope" value="Bacteria"/>
</dbReference>